<dbReference type="InterPro" id="IPR004089">
    <property type="entry name" value="MCPsignal_dom"/>
</dbReference>
<feature type="transmembrane region" description="Helical" evidence="5">
    <location>
        <begin position="341"/>
        <end position="363"/>
    </location>
</feature>
<keyword evidence="2" id="KW-1003">Cell membrane</keyword>
<dbReference type="PANTHER" id="PTHR32089">
    <property type="entry name" value="METHYL-ACCEPTING CHEMOTAXIS PROTEIN MCPB"/>
    <property type="match status" value="1"/>
</dbReference>
<dbReference type="InterPro" id="IPR004090">
    <property type="entry name" value="Chemotax_Me-accpt_rcpt"/>
</dbReference>
<dbReference type="Gene3D" id="3.30.450.20">
    <property type="entry name" value="PAS domain"/>
    <property type="match status" value="1"/>
</dbReference>
<dbReference type="GO" id="GO:0005886">
    <property type="term" value="C:plasma membrane"/>
    <property type="evidence" value="ECO:0007669"/>
    <property type="project" value="UniProtKB-SubCell"/>
</dbReference>
<comment type="subcellular location">
    <subcellularLocation>
        <location evidence="1">Cell inner membrane</location>
        <topology evidence="1">Multi-pass membrane protein</topology>
    </subcellularLocation>
</comment>
<dbReference type="AlphaFoldDB" id="A0A2T4MV17"/>
<dbReference type="InterPro" id="IPR000727">
    <property type="entry name" value="T_SNARE_dom"/>
</dbReference>
<evidence type="ECO:0000256" key="1">
    <source>
        <dbReference type="ARBA" id="ARBA00004429"/>
    </source>
</evidence>
<dbReference type="CDD" id="cd12913">
    <property type="entry name" value="PDC1_MCP_like"/>
    <property type="match status" value="1"/>
</dbReference>
<protein>
    <submittedName>
        <fullName evidence="6">Methyl-accepting chemotaxis protein</fullName>
    </submittedName>
</protein>
<dbReference type="CDD" id="cd11386">
    <property type="entry name" value="MCP_signal"/>
    <property type="match status" value="1"/>
</dbReference>
<keyword evidence="2" id="KW-0997">Cell inner membrane</keyword>
<evidence type="ECO:0000256" key="2">
    <source>
        <dbReference type="ARBA" id="ARBA00022519"/>
    </source>
</evidence>
<proteinExistence type="inferred from homology"/>
<organism evidence="6 7">
    <name type="scientific">Aeromonas veronii</name>
    <dbReference type="NCBI Taxonomy" id="654"/>
    <lineage>
        <taxon>Bacteria</taxon>
        <taxon>Pseudomonadati</taxon>
        <taxon>Pseudomonadota</taxon>
        <taxon>Gammaproteobacteria</taxon>
        <taxon>Aeromonadales</taxon>
        <taxon>Aeromonadaceae</taxon>
        <taxon>Aeromonas</taxon>
    </lineage>
</organism>
<dbReference type="Pfam" id="PF00672">
    <property type="entry name" value="HAMP"/>
    <property type="match status" value="1"/>
</dbReference>
<evidence type="ECO:0000313" key="6">
    <source>
        <dbReference type="EMBL" id="PTH78412.1"/>
    </source>
</evidence>
<dbReference type="PROSITE" id="PS50885">
    <property type="entry name" value="HAMP"/>
    <property type="match status" value="1"/>
</dbReference>
<evidence type="ECO:0000256" key="5">
    <source>
        <dbReference type="SAM" id="Phobius"/>
    </source>
</evidence>
<dbReference type="GO" id="GO:0007165">
    <property type="term" value="P:signal transduction"/>
    <property type="evidence" value="ECO:0007669"/>
    <property type="project" value="UniProtKB-KW"/>
</dbReference>
<dbReference type="PRINTS" id="PR00260">
    <property type="entry name" value="CHEMTRNSDUCR"/>
</dbReference>
<comment type="similarity">
    <text evidence="4">Belongs to the methyl-accepting chemotaxis (MCP) protein family.</text>
</comment>
<keyword evidence="5" id="KW-0812">Transmembrane</keyword>
<dbReference type="SMART" id="SM00304">
    <property type="entry name" value="HAMP"/>
    <property type="match status" value="2"/>
</dbReference>
<comment type="caution">
    <text evidence="6">The sequence shown here is derived from an EMBL/GenBank/DDBJ whole genome shotgun (WGS) entry which is preliminary data.</text>
</comment>
<dbReference type="PROSITE" id="PS50192">
    <property type="entry name" value="T_SNARE"/>
    <property type="match status" value="1"/>
</dbReference>
<sequence length="695" mass="74420">MFRSIKHQVMFFGGCILLATVLSVVGYSYLSLATMQGGIQGEMRETTRQDAGRWLVALAGQQAGEIAGTFEQALNTAETLAAMLAGNVHQPKPLDRATVTALLKDVAERNSDFLSIYSGWEPNTFDGQDSTYLTDGVHSQATGNFAPYWSRGPAGFTIKPLGDYYSKSLSKTGIRASEWYLCPMESKAACAVDPSVYTVNGQPTLLTSFVVPVLDQGRYLGMVGVDYSLNYLQQLAKQVSGQVFSGQSRVRIISPHGIIAADSAQPDVIGGRLEESGLMDLLNKGEASSQQVSGQLRVLVPIHLKGVTKAWGIIIEVADTALFADADQAEQARAADFSESLWIQLLVGIVVACLGLVGLAWAAGSISRPVQQTASMVGRLSAAGGDLTQRLNVMRKDETGELAEGINRFVSTIHHIVSDTAQSGRDLQLAAHQSAELAQQGLSNSHRQLEEIELVAAAIHEMASTADSVSSSAQITADAVDETRKAVHRGQHVVSNSAGGIRELSVQVDVVAQRIAELQQQGQQIGSILDVIRTISEQTNLLALNAAIEAARAGEHGRGFAVVADEVRGLASKTQASTKEIQGMIERLRQTTAEAVSTMGEGKNLSELALQDAELAVTELATIVMSADRIQDMATQIASAAEEQSKVTDDISRNVSNIHEAATASTRLANQQDEQSQQMHKLASDVMDKIGRFRY</sequence>
<dbReference type="InterPro" id="IPR003660">
    <property type="entry name" value="HAMP_dom"/>
</dbReference>
<evidence type="ECO:0000256" key="3">
    <source>
        <dbReference type="ARBA" id="ARBA00023224"/>
    </source>
</evidence>
<dbReference type="Gene3D" id="1.10.287.950">
    <property type="entry name" value="Methyl-accepting chemotaxis protein"/>
    <property type="match status" value="1"/>
</dbReference>
<gene>
    <name evidence="6" type="ORF">DAA48_24595</name>
</gene>
<evidence type="ECO:0000313" key="7">
    <source>
        <dbReference type="Proteomes" id="UP000241986"/>
    </source>
</evidence>
<dbReference type="PANTHER" id="PTHR32089:SF112">
    <property type="entry name" value="LYSOZYME-LIKE PROTEIN-RELATED"/>
    <property type="match status" value="1"/>
</dbReference>
<dbReference type="GO" id="GO:0004888">
    <property type="term" value="F:transmembrane signaling receptor activity"/>
    <property type="evidence" value="ECO:0007669"/>
    <property type="project" value="InterPro"/>
</dbReference>
<dbReference type="EMBL" id="PZKL01000057">
    <property type="protein sequence ID" value="PTH78412.1"/>
    <property type="molecule type" value="Genomic_DNA"/>
</dbReference>
<dbReference type="Proteomes" id="UP000241986">
    <property type="component" value="Unassembled WGS sequence"/>
</dbReference>
<dbReference type="SUPFAM" id="SSF58104">
    <property type="entry name" value="Methyl-accepting chemotaxis protein (MCP) signaling domain"/>
    <property type="match status" value="1"/>
</dbReference>
<dbReference type="GO" id="GO:0006935">
    <property type="term" value="P:chemotaxis"/>
    <property type="evidence" value="ECO:0007669"/>
    <property type="project" value="InterPro"/>
</dbReference>
<dbReference type="Pfam" id="PF00015">
    <property type="entry name" value="MCPsignal"/>
    <property type="match status" value="1"/>
</dbReference>
<name>A0A2T4MV17_AERVE</name>
<dbReference type="PROSITE" id="PS50111">
    <property type="entry name" value="CHEMOTAXIS_TRANSDUC_2"/>
    <property type="match status" value="1"/>
</dbReference>
<dbReference type="SMART" id="SM00283">
    <property type="entry name" value="MA"/>
    <property type="match status" value="1"/>
</dbReference>
<keyword evidence="5" id="KW-1133">Transmembrane helix</keyword>
<dbReference type="CDD" id="cd06225">
    <property type="entry name" value="HAMP"/>
    <property type="match status" value="1"/>
</dbReference>
<dbReference type="FunFam" id="1.10.287.950:FF:000001">
    <property type="entry name" value="Methyl-accepting chemotaxis sensory transducer"/>
    <property type="match status" value="1"/>
</dbReference>
<reference evidence="6 7" key="1">
    <citation type="submission" date="2018-03" db="EMBL/GenBank/DDBJ databases">
        <title>Aeromonas veronii whole genome sequencing and analysis.</title>
        <authorList>
            <person name="Xie H."/>
            <person name="Liu T."/>
            <person name="Wang K."/>
        </authorList>
    </citation>
    <scope>NUCLEOTIDE SEQUENCE [LARGE SCALE GENOMIC DNA]</scope>
    <source>
        <strain evidence="6 7">XH.VA.1</strain>
    </source>
</reference>
<evidence type="ECO:0000256" key="4">
    <source>
        <dbReference type="ARBA" id="ARBA00029447"/>
    </source>
</evidence>
<keyword evidence="5" id="KW-0472">Membrane</keyword>
<keyword evidence="3" id="KW-0807">Transducer</keyword>
<accession>A0A2T4MV17</accession>
<dbReference type="RefSeq" id="WP_107685095.1">
    <property type="nucleotide sequence ID" value="NZ_CAWQUB010000001.1"/>
</dbReference>